<dbReference type="PANTHER" id="PTHR11439">
    <property type="entry name" value="GAG-POL-RELATED RETROTRANSPOSON"/>
    <property type="match status" value="1"/>
</dbReference>
<name>A0A699K220_TANCI</name>
<accession>A0A699K220</accession>
<organism evidence="1">
    <name type="scientific">Tanacetum cinerariifolium</name>
    <name type="common">Dalmatian daisy</name>
    <name type="synonym">Chrysanthemum cinerariifolium</name>
    <dbReference type="NCBI Taxonomy" id="118510"/>
    <lineage>
        <taxon>Eukaryota</taxon>
        <taxon>Viridiplantae</taxon>
        <taxon>Streptophyta</taxon>
        <taxon>Embryophyta</taxon>
        <taxon>Tracheophyta</taxon>
        <taxon>Spermatophyta</taxon>
        <taxon>Magnoliopsida</taxon>
        <taxon>eudicotyledons</taxon>
        <taxon>Gunneridae</taxon>
        <taxon>Pentapetalae</taxon>
        <taxon>asterids</taxon>
        <taxon>campanulids</taxon>
        <taxon>Asterales</taxon>
        <taxon>Asteraceae</taxon>
        <taxon>Asteroideae</taxon>
        <taxon>Anthemideae</taxon>
        <taxon>Anthemidinae</taxon>
        <taxon>Tanacetum</taxon>
    </lineage>
</organism>
<dbReference type="AlphaFoldDB" id="A0A699K220"/>
<dbReference type="CDD" id="cd09272">
    <property type="entry name" value="RNase_HI_RT_Ty1"/>
    <property type="match status" value="1"/>
</dbReference>
<gene>
    <name evidence="1" type="ORF">Tci_637145</name>
</gene>
<sequence length="179" mass="20585">MIGSLLYLTASRPDIMFSVCLCAIFQEDHNVSHLEAVKKIFRYVKGTKHLGFWYPTDMGVNVLVYANSDHAGDVVDRKSTSEIFKFVRSCITSWFSKKQTSHANSITESNYVAAKRACQQALWKKQAFVDYNIMLNERHHFLKENVAKKHITIDKIPFEENVVNILTKPLEKINLTTLD</sequence>
<reference evidence="1" key="1">
    <citation type="journal article" date="2019" name="Sci. Rep.">
        <title>Draft genome of Tanacetum cinerariifolium, the natural source of mosquito coil.</title>
        <authorList>
            <person name="Yamashiro T."/>
            <person name="Shiraishi A."/>
            <person name="Satake H."/>
            <person name="Nakayama K."/>
        </authorList>
    </citation>
    <scope>NUCLEOTIDE SEQUENCE</scope>
</reference>
<protein>
    <submittedName>
        <fullName evidence="1">Uncharacterized protein</fullName>
    </submittedName>
</protein>
<evidence type="ECO:0000313" key="1">
    <source>
        <dbReference type="EMBL" id="GFA65173.1"/>
    </source>
</evidence>
<proteinExistence type="predicted"/>
<comment type="caution">
    <text evidence="1">The sequence shown here is derived from an EMBL/GenBank/DDBJ whole genome shotgun (WGS) entry which is preliminary data.</text>
</comment>
<dbReference type="EMBL" id="BKCJ010462256">
    <property type="protein sequence ID" value="GFA65173.1"/>
    <property type="molecule type" value="Genomic_DNA"/>
</dbReference>
<dbReference type="PANTHER" id="PTHR11439:SF486">
    <property type="entry name" value="RLK (RECEPTOR-LIKE KINASE) PROTEIN, PUTATIVE-RELATED"/>
    <property type="match status" value="1"/>
</dbReference>